<sequence>MASQFSPCPPPNEFYCISVFDMDSNACRHADVREFDGLRSCLGCGETRFREDVASTDQVQTEQEYIYTDLRCLERGRTIRLVVLAPGDHDDPICCTLVLSGMVHSEYDAVSYTWATEDGDDSKSHILYVDGSVMKVTQNCHSALRQLRHTGSHRRLWIDAICINQSNVKERNHQVGVMDRIYRAANVVHVCINDEAHIYSAGMGWLSKDGNPQTMTPVEREQLLKLTQCRYFSRVWIIQEIVLAKSIVLHINGLQIGLTRSVVFSLSSTVGTPGPLRERISPTSSKCLSTQMKKSIKCSCSDQRDHVYAILSLLAPDIRDLIPTDYSLSVEQVYTNLLFACISTSQTLDILAYAAKVAADQNSSVTSQFTIEHFHSFIVNEESLEEFHHFPEKWKRYIRFTSEPGIQASSQIWLLPSPVHEHRMLPGFKVTVHCVQLCNWSSRYSIFNVERIYLNLLNHPSVITHEFSGSPPPLPMDRLTTERTLKAIRKLKNPARYAWQVFGTSQGVGMSKVEALQGDRICYVDGMRVQLLLRRIEGTKHRIVSTCYWEPIESESHMGPGVDPYQISTEVVELY</sequence>
<dbReference type="EMBL" id="JAPHNI010000767">
    <property type="protein sequence ID" value="KAJ8108311.1"/>
    <property type="molecule type" value="Genomic_DNA"/>
</dbReference>
<reference evidence="1" key="1">
    <citation type="submission" date="2022-11" db="EMBL/GenBank/DDBJ databases">
        <title>Genome Sequence of Boeremia exigua.</title>
        <authorList>
            <person name="Buettner E."/>
        </authorList>
    </citation>
    <scope>NUCLEOTIDE SEQUENCE</scope>
    <source>
        <strain evidence="1">CU02</strain>
    </source>
</reference>
<proteinExistence type="predicted"/>
<protein>
    <submittedName>
        <fullName evidence="1">Uncharacterized protein</fullName>
    </submittedName>
</protein>
<dbReference type="Proteomes" id="UP001153331">
    <property type="component" value="Unassembled WGS sequence"/>
</dbReference>
<name>A0ACC2HZC5_9PLEO</name>
<evidence type="ECO:0000313" key="2">
    <source>
        <dbReference type="Proteomes" id="UP001153331"/>
    </source>
</evidence>
<gene>
    <name evidence="1" type="ORF">OPT61_g8258</name>
</gene>
<comment type="caution">
    <text evidence="1">The sequence shown here is derived from an EMBL/GenBank/DDBJ whole genome shotgun (WGS) entry which is preliminary data.</text>
</comment>
<organism evidence="1 2">
    <name type="scientific">Boeremia exigua</name>
    <dbReference type="NCBI Taxonomy" id="749465"/>
    <lineage>
        <taxon>Eukaryota</taxon>
        <taxon>Fungi</taxon>
        <taxon>Dikarya</taxon>
        <taxon>Ascomycota</taxon>
        <taxon>Pezizomycotina</taxon>
        <taxon>Dothideomycetes</taxon>
        <taxon>Pleosporomycetidae</taxon>
        <taxon>Pleosporales</taxon>
        <taxon>Pleosporineae</taxon>
        <taxon>Didymellaceae</taxon>
        <taxon>Boeremia</taxon>
    </lineage>
</organism>
<evidence type="ECO:0000313" key="1">
    <source>
        <dbReference type="EMBL" id="KAJ8108311.1"/>
    </source>
</evidence>
<accession>A0ACC2HZC5</accession>
<keyword evidence="2" id="KW-1185">Reference proteome</keyword>